<accession>A0A844FGR0</accession>
<proteinExistence type="predicted"/>
<dbReference type="OrthoDB" id="1707856at2"/>
<sequence length="59" mass="7105">MLTIEYCARAIIRHLNGDLKLFESYRDKAIETYHREQCICSIEEMIPDRTKKKLYKLVN</sequence>
<protein>
    <submittedName>
        <fullName evidence="1">Uncharacterized protein</fullName>
    </submittedName>
</protein>
<dbReference type="EMBL" id="VULR01000006">
    <property type="protein sequence ID" value="MSS43148.1"/>
    <property type="molecule type" value="Genomic_DNA"/>
</dbReference>
<evidence type="ECO:0000313" key="2">
    <source>
        <dbReference type="Proteomes" id="UP000462760"/>
    </source>
</evidence>
<dbReference type="AlphaFoldDB" id="A0A844FGR0"/>
<comment type="caution">
    <text evidence="1">The sequence shown here is derived from an EMBL/GenBank/DDBJ whole genome shotgun (WGS) entry which is preliminary data.</text>
</comment>
<reference evidence="1 2" key="1">
    <citation type="submission" date="2019-08" db="EMBL/GenBank/DDBJ databases">
        <title>In-depth cultivation of the pig gut microbiome towards novel bacterial diversity and tailored functional studies.</title>
        <authorList>
            <person name="Wylensek D."/>
            <person name="Hitch T.C.A."/>
            <person name="Clavel T."/>
        </authorList>
    </citation>
    <scope>NUCLEOTIDE SEQUENCE [LARGE SCALE GENOMIC DNA]</scope>
    <source>
        <strain evidence="1 2">Med78-601-WT-4W-RMD-3</strain>
    </source>
</reference>
<dbReference type="Proteomes" id="UP000462760">
    <property type="component" value="Unassembled WGS sequence"/>
</dbReference>
<organism evidence="1 2">
    <name type="scientific">Anaerosalibacter bizertensis</name>
    <dbReference type="NCBI Taxonomy" id="932217"/>
    <lineage>
        <taxon>Bacteria</taxon>
        <taxon>Bacillati</taxon>
        <taxon>Bacillota</taxon>
        <taxon>Tissierellia</taxon>
        <taxon>Tissierellales</taxon>
        <taxon>Sporanaerobacteraceae</taxon>
        <taxon>Anaerosalibacter</taxon>
    </lineage>
</organism>
<dbReference type="RefSeq" id="WP_154483833.1">
    <property type="nucleotide sequence ID" value="NZ_JAHLOA010000001.1"/>
</dbReference>
<name>A0A844FGR0_9FIRM</name>
<gene>
    <name evidence="1" type="ORF">FYJ27_05300</name>
</gene>
<evidence type="ECO:0000313" key="1">
    <source>
        <dbReference type="EMBL" id="MSS43148.1"/>
    </source>
</evidence>